<comment type="similarity">
    <text evidence="1 6">Belongs to the type-B carboxylesterase/lipase family.</text>
</comment>
<dbReference type="RefSeq" id="XP_050504209.1">
    <property type="nucleotide sequence ID" value="XM_050648252.1"/>
</dbReference>
<protein>
    <recommendedName>
        <fullName evidence="6">Carboxylic ester hydrolase</fullName>
        <ecNumber evidence="6">3.1.1.-</ecNumber>
    </recommendedName>
</protein>
<dbReference type="InterPro" id="IPR019819">
    <property type="entry name" value="Carboxylesterase_B_CS"/>
</dbReference>
<evidence type="ECO:0000256" key="3">
    <source>
        <dbReference type="ARBA" id="ARBA00022801"/>
    </source>
</evidence>
<sequence length="570" mass="63988">MSSSKLINFYLIMCTINIGCRDCLSFLSKNQYNSSLQISTTHGIIQGSAKITVKGVPYFSYVGIPFAQPPLGDLRFRSPQPIKPWTGVLDATVKASECVQVHIPFPDYPETDGNEDCLYLNIFTPQTKTNKLLPVIFWIYGGAFYEGSATYYGPSNLLDNGLVVVTFNYRLGMFGFLSTEDTVLPGNYGLKDQNAALRWTYQNIFKFGGDPNRITIAGQSAGACSVWYHMLSPKSKGLFSRAISMSGDPRSVWGYQQNPKSVAMSVAANLGIDVTNSRQFAEYLRKADSTDLKRANKLVTSVHILMALREGLPFTPTIEVDHEEAFITSSPTELIRQQKYTKVPVLMGMTTMEAGIFGKILNVIERLTVVFDISPGSIFSGFKGLSTTDNGKVGKRIRDKYVQSKFFRTITFDEICNFLSDALYGKPIMDVARALSPHTSVYLYVTTKPSFITKAVLQALGFPIILHTKGVIHAEDVLIIWNYRNFGSPSDRYMMRKIFTKMWSNFAATGNPTPGNDPVLNITWPPITDNNNIPYLSLGDEIKINYNYKKEYIEFWDNLEKEVKYKDMLL</sequence>
<evidence type="ECO:0000313" key="8">
    <source>
        <dbReference type="EnsemblMetazoa" id="XP_050504209.1"/>
    </source>
</evidence>
<dbReference type="EnsemblMetazoa" id="XM_050648252.1">
    <property type="protein sequence ID" value="XP_050504209.1"/>
    <property type="gene ID" value="LOC126883057"/>
</dbReference>
<dbReference type="PROSITE" id="PS00122">
    <property type="entry name" value="CARBOXYLESTERASE_B_1"/>
    <property type="match status" value="1"/>
</dbReference>
<keyword evidence="4" id="KW-1015">Disulfide bond</keyword>
<feature type="domain" description="Carboxylesterase type B" evidence="7">
    <location>
        <begin position="36"/>
        <end position="556"/>
    </location>
</feature>
<keyword evidence="9" id="KW-1185">Reference proteome</keyword>
<dbReference type="GeneID" id="126883057"/>
<dbReference type="PROSITE" id="PS00941">
    <property type="entry name" value="CARBOXYLESTERASE_B_2"/>
    <property type="match status" value="1"/>
</dbReference>
<reference evidence="8" key="1">
    <citation type="submission" date="2025-05" db="UniProtKB">
        <authorList>
            <consortium name="EnsemblMetazoa"/>
        </authorList>
    </citation>
    <scope>IDENTIFICATION</scope>
</reference>
<dbReference type="PANTHER" id="PTHR43142:SF1">
    <property type="entry name" value="CARBOXYLIC ESTER HYDROLASE"/>
    <property type="match status" value="1"/>
</dbReference>
<accession>A0ABM5K1Z6</accession>
<organism evidence="8 9">
    <name type="scientific">Diabrotica virgifera virgifera</name>
    <name type="common">western corn rootworm</name>
    <dbReference type="NCBI Taxonomy" id="50390"/>
    <lineage>
        <taxon>Eukaryota</taxon>
        <taxon>Metazoa</taxon>
        <taxon>Ecdysozoa</taxon>
        <taxon>Arthropoda</taxon>
        <taxon>Hexapoda</taxon>
        <taxon>Insecta</taxon>
        <taxon>Pterygota</taxon>
        <taxon>Neoptera</taxon>
        <taxon>Endopterygota</taxon>
        <taxon>Coleoptera</taxon>
        <taxon>Polyphaga</taxon>
        <taxon>Cucujiformia</taxon>
        <taxon>Chrysomeloidea</taxon>
        <taxon>Chrysomelidae</taxon>
        <taxon>Galerucinae</taxon>
        <taxon>Diabroticina</taxon>
        <taxon>Diabroticites</taxon>
        <taxon>Diabrotica</taxon>
    </lineage>
</organism>
<keyword evidence="2" id="KW-0719">Serine esterase</keyword>
<dbReference type="EC" id="3.1.1.-" evidence="6"/>
<dbReference type="Pfam" id="PF00135">
    <property type="entry name" value="COesterase"/>
    <property type="match status" value="1"/>
</dbReference>
<dbReference type="InterPro" id="IPR019826">
    <property type="entry name" value="Carboxylesterase_B_AS"/>
</dbReference>
<evidence type="ECO:0000256" key="1">
    <source>
        <dbReference type="ARBA" id="ARBA00005964"/>
    </source>
</evidence>
<evidence type="ECO:0000313" key="9">
    <source>
        <dbReference type="Proteomes" id="UP001652700"/>
    </source>
</evidence>
<dbReference type="SUPFAM" id="SSF53474">
    <property type="entry name" value="alpha/beta-Hydrolases"/>
    <property type="match status" value="1"/>
</dbReference>
<evidence type="ECO:0000256" key="4">
    <source>
        <dbReference type="ARBA" id="ARBA00023157"/>
    </source>
</evidence>
<evidence type="ECO:0000256" key="6">
    <source>
        <dbReference type="RuleBase" id="RU361235"/>
    </source>
</evidence>
<name>A0ABM5K1Z6_DIAVI</name>
<evidence type="ECO:0000259" key="7">
    <source>
        <dbReference type="Pfam" id="PF00135"/>
    </source>
</evidence>
<dbReference type="InterPro" id="IPR029058">
    <property type="entry name" value="AB_hydrolase_fold"/>
</dbReference>
<proteinExistence type="inferred from homology"/>
<evidence type="ECO:0000256" key="5">
    <source>
        <dbReference type="ARBA" id="ARBA00023180"/>
    </source>
</evidence>
<dbReference type="Gene3D" id="3.40.50.1820">
    <property type="entry name" value="alpha/beta hydrolase"/>
    <property type="match status" value="1"/>
</dbReference>
<dbReference type="InterPro" id="IPR002018">
    <property type="entry name" value="CarbesteraseB"/>
</dbReference>
<dbReference type="PANTHER" id="PTHR43142">
    <property type="entry name" value="CARBOXYLIC ESTER HYDROLASE"/>
    <property type="match status" value="1"/>
</dbReference>
<evidence type="ECO:0000256" key="2">
    <source>
        <dbReference type="ARBA" id="ARBA00022487"/>
    </source>
</evidence>
<dbReference type="Proteomes" id="UP001652700">
    <property type="component" value="Unplaced"/>
</dbReference>
<keyword evidence="3 6" id="KW-0378">Hydrolase</keyword>
<keyword evidence="5" id="KW-0325">Glycoprotein</keyword>